<feature type="domain" description="N-acetyltransferase" evidence="7">
    <location>
        <begin position="162"/>
        <end position="296"/>
    </location>
</feature>
<evidence type="ECO:0000256" key="3">
    <source>
        <dbReference type="ARBA" id="ARBA00022833"/>
    </source>
</evidence>
<dbReference type="Pfam" id="PF23011">
    <property type="entry name" value="PHD-1st_NSD"/>
    <property type="match status" value="1"/>
</dbReference>
<protein>
    <recommendedName>
        <fullName evidence="10">Histone acetyltransferase</fullName>
    </recommendedName>
</protein>
<dbReference type="GO" id="GO:0016747">
    <property type="term" value="F:acyltransferase activity, transferring groups other than amino-acyl groups"/>
    <property type="evidence" value="ECO:0007669"/>
    <property type="project" value="InterPro"/>
</dbReference>
<dbReference type="GO" id="GO:0003714">
    <property type="term" value="F:transcription corepressor activity"/>
    <property type="evidence" value="ECO:0007669"/>
    <property type="project" value="InterPro"/>
</dbReference>
<dbReference type="InterPro" id="IPR019787">
    <property type="entry name" value="Znf_PHD-finger"/>
</dbReference>
<dbReference type="GO" id="GO:0006357">
    <property type="term" value="P:regulation of transcription by RNA polymerase II"/>
    <property type="evidence" value="ECO:0007669"/>
    <property type="project" value="TreeGrafter"/>
</dbReference>
<feature type="domain" description="PHD-type" evidence="6">
    <location>
        <begin position="3"/>
        <end position="48"/>
    </location>
</feature>
<organism evidence="8 9">
    <name type="scientific">Papaver nudicaule</name>
    <name type="common">Iceland poppy</name>
    <dbReference type="NCBI Taxonomy" id="74823"/>
    <lineage>
        <taxon>Eukaryota</taxon>
        <taxon>Viridiplantae</taxon>
        <taxon>Streptophyta</taxon>
        <taxon>Embryophyta</taxon>
        <taxon>Tracheophyta</taxon>
        <taxon>Spermatophyta</taxon>
        <taxon>Magnoliopsida</taxon>
        <taxon>Ranunculales</taxon>
        <taxon>Papaveraceae</taxon>
        <taxon>Papaveroideae</taxon>
        <taxon>Papaver</taxon>
    </lineage>
</organism>
<accession>A0AA41VI80</accession>
<dbReference type="Proteomes" id="UP001177140">
    <property type="component" value="Unassembled WGS sequence"/>
</dbReference>
<dbReference type="SMART" id="SM00249">
    <property type="entry name" value="PHD"/>
    <property type="match status" value="2"/>
</dbReference>
<dbReference type="GO" id="GO:0008270">
    <property type="term" value="F:zinc ion binding"/>
    <property type="evidence" value="ECO:0007669"/>
    <property type="project" value="UniProtKB-KW"/>
</dbReference>
<dbReference type="CDD" id="cd04301">
    <property type="entry name" value="NAT_SF"/>
    <property type="match status" value="1"/>
</dbReference>
<keyword evidence="1" id="KW-0479">Metal-binding</keyword>
<dbReference type="InterPro" id="IPR001965">
    <property type="entry name" value="Znf_PHD"/>
</dbReference>
<dbReference type="InterPro" id="IPR059153">
    <property type="entry name" value="NSD_PHD-1st"/>
</dbReference>
<dbReference type="Gene3D" id="3.30.40.10">
    <property type="entry name" value="Zinc/RING finger domain, C3HC4 (zinc finger)"/>
    <property type="match status" value="2"/>
</dbReference>
<keyword evidence="9" id="KW-1185">Reference proteome</keyword>
<dbReference type="EMBL" id="JAJJMA010225627">
    <property type="protein sequence ID" value="MCL7041618.1"/>
    <property type="molecule type" value="Genomic_DNA"/>
</dbReference>
<feature type="region of interest" description="Disordered" evidence="5">
    <location>
        <begin position="373"/>
        <end position="395"/>
    </location>
</feature>
<dbReference type="InterPro" id="IPR013083">
    <property type="entry name" value="Znf_RING/FYVE/PHD"/>
</dbReference>
<proteinExistence type="predicted"/>
<keyword evidence="2 4" id="KW-0863">Zinc-finger</keyword>
<dbReference type="Gene3D" id="3.40.630.30">
    <property type="match status" value="1"/>
</dbReference>
<sequence length="395" mass="44926">MNDDICSVCYYGGTLVLCDRCPSSFHLNCLGMKDLPDGNWFCPSCQCGICGQSEIGGESVQLNGKEVVRCDQCNHAYHVGCVRKRGSGKMDLNPNSSWFCGVRCEKLCAGLHKLLGKPVSVGVDSLTWTILRPRKDACNSFVPSDTEADMELQSKLHVALGVMHECFEPIKDPYTNRDLVEDILFNNTSELNRLNFWGFYTVLLEREEELISVATLRIHDVKVAEVPLIGTCVQYRRQGMCRILFDVLEDKLRELEVERLILPAVPEVLQTWTTSFGFSKMSYFERQEFLRYSFLDFEDTTMCQKFLGMSLVAEPTTEPRRNRPKHIMKYKQRNENTDTIRNAIIPALIQAEQVEWSQDAEQQQVEVGMENVSDSVVTAPPEDMTTALQDEAEQK</sequence>
<dbReference type="InterPro" id="IPR000182">
    <property type="entry name" value="GNAT_dom"/>
</dbReference>
<gene>
    <name evidence="8" type="ORF">MKW94_018392</name>
</gene>
<dbReference type="PANTHER" id="PTHR46309">
    <property type="entry name" value="PHD FINGER PROTEIN 12"/>
    <property type="match status" value="1"/>
</dbReference>
<dbReference type="InterPro" id="IPR001841">
    <property type="entry name" value="Znf_RING"/>
</dbReference>
<dbReference type="InterPro" id="IPR011011">
    <property type="entry name" value="Znf_FYVE_PHD"/>
</dbReference>
<evidence type="ECO:0000256" key="1">
    <source>
        <dbReference type="ARBA" id="ARBA00022723"/>
    </source>
</evidence>
<dbReference type="InterPro" id="IPR042163">
    <property type="entry name" value="PHF12"/>
</dbReference>
<dbReference type="SUPFAM" id="SSF55729">
    <property type="entry name" value="Acyl-CoA N-acyltransferases (Nat)"/>
    <property type="match status" value="1"/>
</dbReference>
<dbReference type="PROSITE" id="PS50016">
    <property type="entry name" value="ZF_PHD_2"/>
    <property type="match status" value="1"/>
</dbReference>
<dbReference type="PROSITE" id="PS51186">
    <property type="entry name" value="GNAT"/>
    <property type="match status" value="1"/>
</dbReference>
<dbReference type="PANTHER" id="PTHR46309:SF12">
    <property type="entry name" value="GB|AAC80581.1"/>
    <property type="match status" value="1"/>
</dbReference>
<evidence type="ECO:0000256" key="2">
    <source>
        <dbReference type="ARBA" id="ARBA00022771"/>
    </source>
</evidence>
<dbReference type="InterPro" id="IPR056511">
    <property type="entry name" value="IDM1_C"/>
</dbReference>
<name>A0AA41VI80_PAPNU</name>
<evidence type="ECO:0000313" key="9">
    <source>
        <dbReference type="Proteomes" id="UP001177140"/>
    </source>
</evidence>
<reference evidence="8" key="1">
    <citation type="submission" date="2022-03" db="EMBL/GenBank/DDBJ databases">
        <title>A functionally conserved STORR gene fusion in Papaver species that diverged 16.8 million years ago.</title>
        <authorList>
            <person name="Catania T."/>
        </authorList>
    </citation>
    <scope>NUCLEOTIDE SEQUENCE</scope>
    <source>
        <strain evidence="8">S-191538</strain>
    </source>
</reference>
<dbReference type="InterPro" id="IPR019786">
    <property type="entry name" value="Zinc_finger_PHD-type_CS"/>
</dbReference>
<dbReference type="GO" id="GO:0005634">
    <property type="term" value="C:nucleus"/>
    <property type="evidence" value="ECO:0007669"/>
    <property type="project" value="TreeGrafter"/>
</dbReference>
<evidence type="ECO:0000259" key="7">
    <source>
        <dbReference type="PROSITE" id="PS51186"/>
    </source>
</evidence>
<dbReference type="AlphaFoldDB" id="A0AA41VI80"/>
<dbReference type="SMART" id="SM00184">
    <property type="entry name" value="RING"/>
    <property type="match status" value="2"/>
</dbReference>
<evidence type="ECO:0000259" key="6">
    <source>
        <dbReference type="PROSITE" id="PS50016"/>
    </source>
</evidence>
<evidence type="ECO:0000256" key="4">
    <source>
        <dbReference type="PROSITE-ProRule" id="PRU00146"/>
    </source>
</evidence>
<evidence type="ECO:0008006" key="10">
    <source>
        <dbReference type="Google" id="ProtNLM"/>
    </source>
</evidence>
<dbReference type="Pfam" id="PF23209">
    <property type="entry name" value="IDM1_C"/>
    <property type="match status" value="1"/>
</dbReference>
<keyword evidence="3" id="KW-0862">Zinc</keyword>
<dbReference type="Pfam" id="PF00628">
    <property type="entry name" value="PHD"/>
    <property type="match status" value="1"/>
</dbReference>
<dbReference type="PROSITE" id="PS01359">
    <property type="entry name" value="ZF_PHD_1"/>
    <property type="match status" value="1"/>
</dbReference>
<evidence type="ECO:0000256" key="5">
    <source>
        <dbReference type="SAM" id="MobiDB-lite"/>
    </source>
</evidence>
<dbReference type="CDD" id="cd15489">
    <property type="entry name" value="PHD_SF"/>
    <property type="match status" value="1"/>
</dbReference>
<dbReference type="SUPFAM" id="SSF57903">
    <property type="entry name" value="FYVE/PHD zinc finger"/>
    <property type="match status" value="2"/>
</dbReference>
<dbReference type="InterPro" id="IPR016181">
    <property type="entry name" value="Acyl_CoA_acyltransferase"/>
</dbReference>
<comment type="caution">
    <text evidence="8">The sequence shown here is derived from an EMBL/GenBank/DDBJ whole genome shotgun (WGS) entry which is preliminary data.</text>
</comment>
<evidence type="ECO:0000313" key="8">
    <source>
        <dbReference type="EMBL" id="MCL7041618.1"/>
    </source>
</evidence>